<accession>A0ABS3W5L9</accession>
<feature type="transmembrane region" description="Helical" evidence="1">
    <location>
        <begin position="81"/>
        <end position="105"/>
    </location>
</feature>
<evidence type="ECO:0000313" key="2">
    <source>
        <dbReference type="EMBL" id="MBO7743440.1"/>
    </source>
</evidence>
<evidence type="ECO:0000313" key="3">
    <source>
        <dbReference type="Proteomes" id="UP000670947"/>
    </source>
</evidence>
<dbReference type="EMBL" id="JAGGDJ010000002">
    <property type="protein sequence ID" value="MBO7743440.1"/>
    <property type="molecule type" value="Genomic_DNA"/>
</dbReference>
<gene>
    <name evidence="2" type="ORF">I8J29_04490</name>
</gene>
<keyword evidence="1" id="KW-0812">Transmembrane</keyword>
<protein>
    <submittedName>
        <fullName evidence="2">Uncharacterized protein</fullName>
    </submittedName>
</protein>
<name>A0ABS3W5L9_9BACL</name>
<keyword evidence="1" id="KW-0472">Membrane</keyword>
<dbReference type="Proteomes" id="UP000670947">
    <property type="component" value="Unassembled WGS sequence"/>
</dbReference>
<evidence type="ECO:0000256" key="1">
    <source>
        <dbReference type="SAM" id="Phobius"/>
    </source>
</evidence>
<keyword evidence="1" id="KW-1133">Transmembrane helix</keyword>
<comment type="caution">
    <text evidence="2">The sequence shown here is derived from an EMBL/GenBank/DDBJ whole genome shotgun (WGS) entry which is preliminary data.</text>
</comment>
<proteinExistence type="predicted"/>
<keyword evidence="3" id="KW-1185">Reference proteome</keyword>
<sequence length="155" mass="17072">MQIFSTFQHSHYLELAISELKDKEINAIYAIPLDNRQPDTKLLDTMHGMDGTSLVDLGLILAMMGGTIGVARGFILDWGPVIWGLIGSAGGFAIGFAIDLLVTLYRRRKLRTVKQKHGEVILIVQCSNEQSALVEQTLWGNMAIGVAKTRIATNF</sequence>
<reference evidence="2 3" key="1">
    <citation type="submission" date="2021-03" db="EMBL/GenBank/DDBJ databases">
        <title>Paenibacillus artemisicola MWE-103 whole genome sequence.</title>
        <authorList>
            <person name="Ham Y.J."/>
        </authorList>
    </citation>
    <scope>NUCLEOTIDE SEQUENCE [LARGE SCALE GENOMIC DNA]</scope>
    <source>
        <strain evidence="2 3">MWE-103</strain>
    </source>
</reference>
<feature type="transmembrane region" description="Helical" evidence="1">
    <location>
        <begin position="54"/>
        <end position="75"/>
    </location>
</feature>
<organism evidence="2 3">
    <name type="scientific">Paenibacillus artemisiicola</name>
    <dbReference type="NCBI Taxonomy" id="1172618"/>
    <lineage>
        <taxon>Bacteria</taxon>
        <taxon>Bacillati</taxon>
        <taxon>Bacillota</taxon>
        <taxon>Bacilli</taxon>
        <taxon>Bacillales</taxon>
        <taxon>Paenibacillaceae</taxon>
        <taxon>Paenibacillus</taxon>
    </lineage>
</organism>